<gene>
    <name evidence="1" type="ORF">SCALOS_LOCUS5628</name>
</gene>
<evidence type="ECO:0000313" key="2">
    <source>
        <dbReference type="Proteomes" id="UP000789860"/>
    </source>
</evidence>
<sequence length="189" mass="22067">IKDSFIIKHQKISMIKDDLIIAQRQLISDLSKEKNYIKEDKEFTSIIESAIRDEIALVKSIKESVCSQDMYGQVSQWRFEPKYLNLNGYESQRRFEVRNGRIPYIPDSLNDIGLHRTYVGGITKDIDELKLRQCVEETFGKVLWVEMIYERKCAFIEFAGKTSYESAIEQREFSLNGIKLMIVKALTPK</sequence>
<keyword evidence="2" id="KW-1185">Reference proteome</keyword>
<dbReference type="EMBL" id="CAJVPM010009489">
    <property type="protein sequence ID" value="CAG8564500.1"/>
    <property type="molecule type" value="Genomic_DNA"/>
</dbReference>
<comment type="caution">
    <text evidence="1">The sequence shown here is derived from an EMBL/GenBank/DDBJ whole genome shotgun (WGS) entry which is preliminary data.</text>
</comment>
<feature type="non-terminal residue" evidence="1">
    <location>
        <position position="1"/>
    </location>
</feature>
<dbReference type="Proteomes" id="UP000789860">
    <property type="component" value="Unassembled WGS sequence"/>
</dbReference>
<name>A0ACA9M1M7_9GLOM</name>
<evidence type="ECO:0000313" key="1">
    <source>
        <dbReference type="EMBL" id="CAG8564500.1"/>
    </source>
</evidence>
<reference evidence="1" key="1">
    <citation type="submission" date="2021-06" db="EMBL/GenBank/DDBJ databases">
        <authorList>
            <person name="Kallberg Y."/>
            <person name="Tangrot J."/>
            <person name="Rosling A."/>
        </authorList>
    </citation>
    <scope>NUCLEOTIDE SEQUENCE</scope>
    <source>
        <strain evidence="1">AU212A</strain>
    </source>
</reference>
<accession>A0ACA9M1M7</accession>
<proteinExistence type="predicted"/>
<organism evidence="1 2">
    <name type="scientific">Scutellospora calospora</name>
    <dbReference type="NCBI Taxonomy" id="85575"/>
    <lineage>
        <taxon>Eukaryota</taxon>
        <taxon>Fungi</taxon>
        <taxon>Fungi incertae sedis</taxon>
        <taxon>Mucoromycota</taxon>
        <taxon>Glomeromycotina</taxon>
        <taxon>Glomeromycetes</taxon>
        <taxon>Diversisporales</taxon>
        <taxon>Gigasporaceae</taxon>
        <taxon>Scutellospora</taxon>
    </lineage>
</organism>
<protein>
    <submittedName>
        <fullName evidence="1">6270_t:CDS:1</fullName>
    </submittedName>
</protein>